<organism evidence="5 6">
    <name type="scientific">Aminobacterium colombiense (strain DSM 12261 / ALA-1)</name>
    <dbReference type="NCBI Taxonomy" id="572547"/>
    <lineage>
        <taxon>Bacteria</taxon>
        <taxon>Thermotogati</taxon>
        <taxon>Synergistota</taxon>
        <taxon>Synergistia</taxon>
        <taxon>Synergistales</taxon>
        <taxon>Aminobacteriaceae</taxon>
        <taxon>Aminobacterium</taxon>
    </lineage>
</organism>
<accession>D5EG94</accession>
<keyword evidence="6" id="KW-1185">Reference proteome</keyword>
<dbReference type="GO" id="GO:0016887">
    <property type="term" value="F:ATP hydrolysis activity"/>
    <property type="evidence" value="ECO:0007669"/>
    <property type="project" value="InterPro"/>
</dbReference>
<dbReference type="FunFam" id="3.40.50.300:FF:000056">
    <property type="entry name" value="Cell division ATP-binding protein FtsE"/>
    <property type="match status" value="1"/>
</dbReference>
<dbReference type="SUPFAM" id="SSF52540">
    <property type="entry name" value="P-loop containing nucleoside triphosphate hydrolases"/>
    <property type="match status" value="1"/>
</dbReference>
<dbReference type="InterPro" id="IPR003439">
    <property type="entry name" value="ABC_transporter-like_ATP-bd"/>
</dbReference>
<dbReference type="Gene3D" id="3.40.50.300">
    <property type="entry name" value="P-loop containing nucleotide triphosphate hydrolases"/>
    <property type="match status" value="1"/>
</dbReference>
<keyword evidence="2" id="KW-0547">Nucleotide-binding</keyword>
<dbReference type="OrthoDB" id="9802264at2"/>
<evidence type="ECO:0000256" key="3">
    <source>
        <dbReference type="ARBA" id="ARBA00022840"/>
    </source>
</evidence>
<evidence type="ECO:0000313" key="5">
    <source>
        <dbReference type="EMBL" id="ADE57576.1"/>
    </source>
</evidence>
<comment type="similarity">
    <text evidence="1">Belongs to the ABC transporter superfamily.</text>
</comment>
<dbReference type="PANTHER" id="PTHR24220">
    <property type="entry name" value="IMPORT ATP-BINDING PROTEIN"/>
    <property type="match status" value="1"/>
</dbReference>
<reference evidence="5 6" key="1">
    <citation type="journal article" date="2010" name="Stand. Genomic Sci.">
        <title>Complete genome sequence of Aminobacterium colombiense type strain (ALA-1).</title>
        <authorList>
            <person name="Chertkov O."/>
            <person name="Sikorski J."/>
            <person name="Brambilla E."/>
            <person name="Lapidus A."/>
            <person name="Copeland A."/>
            <person name="Glavina Del Rio T."/>
            <person name="Nolan M."/>
            <person name="Lucas S."/>
            <person name="Tice H."/>
            <person name="Cheng J.F."/>
            <person name="Han C."/>
            <person name="Detter J.C."/>
            <person name="Bruce D."/>
            <person name="Tapia R."/>
            <person name="Goodwin L."/>
            <person name="Pitluck S."/>
            <person name="Liolios K."/>
            <person name="Ivanova N."/>
            <person name="Mavromatis K."/>
            <person name="Ovchinnikova G."/>
            <person name="Pati A."/>
            <person name="Chen A."/>
            <person name="Palaniappan K."/>
            <person name="Land M."/>
            <person name="Hauser L."/>
            <person name="Chang Y.J."/>
            <person name="Jeffries C.D."/>
            <person name="Spring S."/>
            <person name="Rohde M."/>
            <person name="Goker M."/>
            <person name="Bristow J."/>
            <person name="Eisen J.A."/>
            <person name="Markowitz V."/>
            <person name="Hugenholtz P."/>
            <person name="Kyrpides N.C."/>
            <person name="Klenk H.P."/>
        </authorList>
    </citation>
    <scope>NUCLEOTIDE SEQUENCE [LARGE SCALE GENOMIC DNA]</scope>
    <source>
        <strain evidence="6">DSM 12261 / ALA-1</strain>
    </source>
</reference>
<dbReference type="InterPro" id="IPR015854">
    <property type="entry name" value="ABC_transpr_LolD-like"/>
</dbReference>
<dbReference type="eggNOG" id="COG2884">
    <property type="taxonomic scope" value="Bacteria"/>
</dbReference>
<evidence type="ECO:0000259" key="4">
    <source>
        <dbReference type="PROSITE" id="PS50893"/>
    </source>
</evidence>
<dbReference type="GO" id="GO:0022857">
    <property type="term" value="F:transmembrane transporter activity"/>
    <property type="evidence" value="ECO:0007669"/>
    <property type="project" value="TreeGrafter"/>
</dbReference>
<dbReference type="STRING" id="572547.Amico_1459"/>
<dbReference type="EMBL" id="CP001997">
    <property type="protein sequence ID" value="ADE57576.1"/>
    <property type="molecule type" value="Genomic_DNA"/>
</dbReference>
<dbReference type="PANTHER" id="PTHR24220:SF470">
    <property type="entry name" value="CELL DIVISION ATP-BINDING PROTEIN FTSE"/>
    <property type="match status" value="1"/>
</dbReference>
<dbReference type="InterPro" id="IPR027417">
    <property type="entry name" value="P-loop_NTPase"/>
</dbReference>
<dbReference type="SMART" id="SM00382">
    <property type="entry name" value="AAA"/>
    <property type="match status" value="1"/>
</dbReference>
<keyword evidence="3" id="KW-0067">ATP-binding</keyword>
<feature type="domain" description="ABC transporter" evidence="4">
    <location>
        <begin position="3"/>
        <end position="231"/>
    </location>
</feature>
<gene>
    <name evidence="5" type="ordered locus">Amico_1459</name>
</gene>
<evidence type="ECO:0000256" key="1">
    <source>
        <dbReference type="ARBA" id="ARBA00005417"/>
    </source>
</evidence>
<sequence length="231" mass="26254">MDIRLAGVTKIFQPDIVALEDVYLSIMQGEFVYLVGTTGSGKTTLMRLITRELIQTRGQVTVGDQNLRKLRASQLPYYRRYLGVVFQDFKLLPHLTAWENVAFVLESMGMPRRMVQKRTNEVVDQVGLWRRRFLYPPQLSGGEQQRVAIARAMANSPAIFIADEPTGNLDIHTAEDVMRLLVALNAAGATVIMATHDQYLVDAYRQRVVELQEGRIVRDEEKGRYLIDGEL</sequence>
<dbReference type="InterPro" id="IPR017871">
    <property type="entry name" value="ABC_transporter-like_CS"/>
</dbReference>
<proteinExistence type="inferred from homology"/>
<dbReference type="Proteomes" id="UP000002366">
    <property type="component" value="Chromosome"/>
</dbReference>
<dbReference type="PROSITE" id="PS50893">
    <property type="entry name" value="ABC_TRANSPORTER_2"/>
    <property type="match status" value="1"/>
</dbReference>
<dbReference type="HOGENOM" id="CLU_000604_1_22_0"/>
<evidence type="ECO:0000256" key="2">
    <source>
        <dbReference type="ARBA" id="ARBA00022741"/>
    </source>
</evidence>
<name>D5EG94_AMICL</name>
<dbReference type="KEGG" id="aco:Amico_1459"/>
<dbReference type="GO" id="GO:0005524">
    <property type="term" value="F:ATP binding"/>
    <property type="evidence" value="ECO:0007669"/>
    <property type="project" value="UniProtKB-KW"/>
</dbReference>
<dbReference type="RefSeq" id="WP_013048839.1">
    <property type="nucleotide sequence ID" value="NC_014011.1"/>
</dbReference>
<dbReference type="Pfam" id="PF00005">
    <property type="entry name" value="ABC_tran"/>
    <property type="match status" value="1"/>
</dbReference>
<protein>
    <submittedName>
        <fullName evidence="5">ABC transporter related protein</fullName>
    </submittedName>
</protein>
<dbReference type="GO" id="GO:0005886">
    <property type="term" value="C:plasma membrane"/>
    <property type="evidence" value="ECO:0007669"/>
    <property type="project" value="TreeGrafter"/>
</dbReference>
<dbReference type="PROSITE" id="PS00211">
    <property type="entry name" value="ABC_TRANSPORTER_1"/>
    <property type="match status" value="1"/>
</dbReference>
<dbReference type="InterPro" id="IPR003593">
    <property type="entry name" value="AAA+_ATPase"/>
</dbReference>
<dbReference type="AlphaFoldDB" id="D5EG94"/>
<evidence type="ECO:0000313" key="6">
    <source>
        <dbReference type="Proteomes" id="UP000002366"/>
    </source>
</evidence>